<evidence type="ECO:0000256" key="9">
    <source>
        <dbReference type="PIRSR" id="PIRSR600715-1"/>
    </source>
</evidence>
<feature type="transmembrane region" description="Helical" evidence="7">
    <location>
        <begin position="71"/>
        <end position="89"/>
    </location>
</feature>
<keyword evidence="5 7" id="KW-1133">Transmembrane helix</keyword>
<gene>
    <name evidence="7" type="primary">mraY</name>
    <name evidence="10" type="ORF">US31_C0001G0046</name>
</gene>
<dbReference type="EMBL" id="LBSM01000001">
    <property type="protein sequence ID" value="KKQ18859.1"/>
    <property type="molecule type" value="Genomic_DNA"/>
</dbReference>
<evidence type="ECO:0000256" key="8">
    <source>
        <dbReference type="NCBIfam" id="TIGR00445"/>
    </source>
</evidence>
<accession>A0A0G0I3K4</accession>
<comment type="caution">
    <text evidence="10">The sequence shown here is derived from an EMBL/GenBank/DDBJ whole genome shotgun (WGS) entry which is preliminary data.</text>
</comment>
<organism evidence="10 11">
    <name type="scientific">Berkelbacteria bacterium GW2011_GWA1_36_9</name>
    <dbReference type="NCBI Taxonomy" id="1618331"/>
    <lineage>
        <taxon>Bacteria</taxon>
        <taxon>Candidatus Berkelbacteria</taxon>
    </lineage>
</organism>
<feature type="transmembrane region" description="Helical" evidence="7">
    <location>
        <begin position="249"/>
        <end position="277"/>
    </location>
</feature>
<dbReference type="AlphaFoldDB" id="A0A0G0I3K4"/>
<evidence type="ECO:0000313" key="10">
    <source>
        <dbReference type="EMBL" id="KKQ18859.1"/>
    </source>
</evidence>
<evidence type="ECO:0000256" key="2">
    <source>
        <dbReference type="ARBA" id="ARBA00005583"/>
    </source>
</evidence>
<feature type="transmembrane region" description="Helical" evidence="7">
    <location>
        <begin position="316"/>
        <end position="337"/>
    </location>
</feature>
<keyword evidence="3 7" id="KW-0808">Transferase</keyword>
<dbReference type="PATRIC" id="fig|1618331.3.peg.49"/>
<dbReference type="NCBIfam" id="TIGR00445">
    <property type="entry name" value="mraY"/>
    <property type="match status" value="1"/>
</dbReference>
<keyword evidence="7" id="KW-1003">Cell membrane</keyword>
<dbReference type="GO" id="GO:0009252">
    <property type="term" value="P:peptidoglycan biosynthetic process"/>
    <property type="evidence" value="ECO:0007669"/>
    <property type="project" value="UniProtKB-UniRule"/>
</dbReference>
<keyword evidence="6 7" id="KW-0472">Membrane</keyword>
<feature type="transmembrane region" description="Helical" evidence="7">
    <location>
        <begin position="167"/>
        <end position="185"/>
    </location>
</feature>
<evidence type="ECO:0000313" key="11">
    <source>
        <dbReference type="Proteomes" id="UP000034508"/>
    </source>
</evidence>
<evidence type="ECO:0000256" key="5">
    <source>
        <dbReference type="ARBA" id="ARBA00022989"/>
    </source>
</evidence>
<dbReference type="InterPro" id="IPR018480">
    <property type="entry name" value="PNAcMuramoyl-5peptid_Trfase_CS"/>
</dbReference>
<evidence type="ECO:0000256" key="3">
    <source>
        <dbReference type="ARBA" id="ARBA00022679"/>
    </source>
</evidence>
<dbReference type="CDD" id="cd06852">
    <property type="entry name" value="GT_MraY"/>
    <property type="match status" value="1"/>
</dbReference>
<comment type="pathway">
    <text evidence="7">Cell wall biogenesis; peptidoglycan biosynthesis.</text>
</comment>
<dbReference type="GO" id="GO:0051992">
    <property type="term" value="F:UDP-N-acetylmuramoyl-L-alanyl-D-glutamyl-meso-2,6-diaminopimelyl-D-alanyl-D-alanine:undecaprenyl-phosphate transferase activity"/>
    <property type="evidence" value="ECO:0007669"/>
    <property type="project" value="RHEA"/>
</dbReference>
<keyword evidence="7 9" id="KW-0460">Magnesium</keyword>
<dbReference type="PANTHER" id="PTHR22926:SF5">
    <property type="entry name" value="PHOSPHO-N-ACETYLMURAMOYL-PENTAPEPTIDE-TRANSFERASE HOMOLOG"/>
    <property type="match status" value="1"/>
</dbReference>
<keyword evidence="7" id="KW-0131">Cell cycle</keyword>
<comment type="cofactor">
    <cofactor evidence="7 9">
        <name>Mg(2+)</name>
        <dbReference type="ChEBI" id="CHEBI:18420"/>
    </cofactor>
</comment>
<comment type="function">
    <text evidence="7">Catalyzes the initial step of the lipid cycle reactions in the biosynthesis of the cell wall peptidoglycan: transfers peptidoglycan precursor phospho-MurNAc-pentapeptide from UDP-MurNAc-pentapeptide onto the lipid carrier undecaprenyl phosphate, yielding undecaprenyl-pyrophosphoryl-MurNAc-pentapeptide, known as lipid I.</text>
</comment>
<dbReference type="PANTHER" id="PTHR22926">
    <property type="entry name" value="PHOSPHO-N-ACETYLMURAMOYL-PENTAPEPTIDE-TRANSFERASE"/>
    <property type="match status" value="1"/>
</dbReference>
<feature type="binding site" evidence="9">
    <location>
        <position position="245"/>
    </location>
    <ligand>
        <name>Mg(2+)</name>
        <dbReference type="ChEBI" id="CHEBI:18420"/>
    </ligand>
</feature>
<dbReference type="EC" id="2.7.8.13" evidence="7 8"/>
<feature type="transmembrane region" description="Helical" evidence="7">
    <location>
        <begin position="14"/>
        <end position="37"/>
    </location>
</feature>
<dbReference type="GO" id="GO:0008963">
    <property type="term" value="F:phospho-N-acetylmuramoyl-pentapeptide-transferase activity"/>
    <property type="evidence" value="ECO:0007669"/>
    <property type="project" value="UniProtKB-UniRule"/>
</dbReference>
<keyword evidence="4 7" id="KW-0812">Transmembrane</keyword>
<dbReference type="InterPro" id="IPR000715">
    <property type="entry name" value="Glycosyl_transferase_4"/>
</dbReference>
<dbReference type="InterPro" id="IPR003524">
    <property type="entry name" value="PNAcMuramoyl-5peptid_Trfase"/>
</dbReference>
<dbReference type="GO" id="GO:0071555">
    <property type="term" value="P:cell wall organization"/>
    <property type="evidence" value="ECO:0007669"/>
    <property type="project" value="UniProtKB-KW"/>
</dbReference>
<evidence type="ECO:0000256" key="7">
    <source>
        <dbReference type="HAMAP-Rule" id="MF_00038"/>
    </source>
</evidence>
<evidence type="ECO:0000256" key="4">
    <source>
        <dbReference type="ARBA" id="ARBA00022692"/>
    </source>
</evidence>
<keyword evidence="7" id="KW-0133">Cell shape</keyword>
<dbReference type="Pfam" id="PF10555">
    <property type="entry name" value="MraY_sig1"/>
    <property type="match status" value="1"/>
</dbReference>
<sequence length="341" mass="37572">MEQIQIYLPNLVKIFWLTGISFIIAIIWTPIFTDFLYRNRFGKRIRKTGYDEQKAPIFYALHKHKADTPTMGGLVVWVTTAVITVLFNFSRSGTWLPLFALVASGIIGAIDDIYNIRGIGPHGGGLRFRFKLLIYLAIATVGAWWFYFKLGWDIFHIPGVGDLSLGFWYVPLFILVIVAVAFAVNETDGLDGLAGGTLAISYGAYCIIALVEGKSALAAFCGTIMGALLAFLWFNIYPARFIMGDTGSMALGATLGVIAFLTNTVAVLPIIGFIFLLEALSVMIQIASKKLFKRKVFLSAPIHHHLEALGWPEPKVVMRFWVISAVMAIIGVMIALVGRGI</sequence>
<evidence type="ECO:0000256" key="1">
    <source>
        <dbReference type="ARBA" id="ARBA00004141"/>
    </source>
</evidence>
<protein>
    <recommendedName>
        <fullName evidence="7 8">Phospho-N-acetylmuramoyl-pentapeptide-transferase</fullName>
        <ecNumber evidence="7 8">2.7.8.13</ecNumber>
    </recommendedName>
    <alternativeName>
        <fullName evidence="7">UDP-MurNAc-pentapeptide phosphotransferase</fullName>
    </alternativeName>
</protein>
<reference evidence="10 11" key="1">
    <citation type="journal article" date="2015" name="Nature">
        <title>rRNA introns, odd ribosomes, and small enigmatic genomes across a large radiation of phyla.</title>
        <authorList>
            <person name="Brown C.T."/>
            <person name="Hug L.A."/>
            <person name="Thomas B.C."/>
            <person name="Sharon I."/>
            <person name="Castelle C.J."/>
            <person name="Singh A."/>
            <person name="Wilkins M.J."/>
            <person name="Williams K.H."/>
            <person name="Banfield J.F."/>
        </authorList>
    </citation>
    <scope>NUCLEOTIDE SEQUENCE [LARGE SCALE GENOMIC DNA]</scope>
</reference>
<dbReference type="Proteomes" id="UP000034508">
    <property type="component" value="Unassembled WGS sequence"/>
</dbReference>
<keyword evidence="7" id="KW-0132">Cell division</keyword>
<feature type="transmembrane region" description="Helical" evidence="7">
    <location>
        <begin position="128"/>
        <end position="147"/>
    </location>
</feature>
<feature type="transmembrane region" description="Helical" evidence="7">
    <location>
        <begin position="217"/>
        <end position="237"/>
    </location>
</feature>
<comment type="catalytic activity">
    <reaction evidence="7">
        <text>UDP-N-acetyl-alpha-D-muramoyl-L-alanyl-gamma-D-glutamyl-meso-2,6-diaminopimeloyl-D-alanyl-D-alanine + di-trans,octa-cis-undecaprenyl phosphate = di-trans,octa-cis-undecaprenyl diphospho-N-acetyl-alpha-D-muramoyl-L-alanyl-D-glutamyl-meso-2,6-diaminopimeloyl-D-alanyl-D-alanine + UMP</text>
        <dbReference type="Rhea" id="RHEA:28386"/>
        <dbReference type="ChEBI" id="CHEBI:57865"/>
        <dbReference type="ChEBI" id="CHEBI:60392"/>
        <dbReference type="ChEBI" id="CHEBI:61386"/>
        <dbReference type="ChEBI" id="CHEBI:61387"/>
        <dbReference type="EC" id="2.7.8.13"/>
    </reaction>
</comment>
<dbReference type="UniPathway" id="UPA00219"/>
<dbReference type="Pfam" id="PF00953">
    <property type="entry name" value="Glycos_transf_4"/>
    <property type="match status" value="1"/>
</dbReference>
<dbReference type="GO" id="GO:0005886">
    <property type="term" value="C:plasma membrane"/>
    <property type="evidence" value="ECO:0007669"/>
    <property type="project" value="UniProtKB-SubCell"/>
</dbReference>
<comment type="subcellular location">
    <subcellularLocation>
        <location evidence="7">Cell membrane</location>
        <topology evidence="7">Multi-pass membrane protein</topology>
    </subcellularLocation>
    <subcellularLocation>
        <location evidence="1">Membrane</location>
        <topology evidence="1">Multi-pass membrane protein</topology>
    </subcellularLocation>
</comment>
<keyword evidence="7 9" id="KW-0479">Metal-binding</keyword>
<dbReference type="HAMAP" id="MF_00038">
    <property type="entry name" value="MraY"/>
    <property type="match status" value="1"/>
</dbReference>
<dbReference type="GO" id="GO:0008360">
    <property type="term" value="P:regulation of cell shape"/>
    <property type="evidence" value="ECO:0007669"/>
    <property type="project" value="UniProtKB-KW"/>
</dbReference>
<evidence type="ECO:0000256" key="6">
    <source>
        <dbReference type="ARBA" id="ARBA00023136"/>
    </source>
</evidence>
<name>A0A0G0I3K4_9BACT</name>
<dbReference type="GO" id="GO:0051301">
    <property type="term" value="P:cell division"/>
    <property type="evidence" value="ECO:0007669"/>
    <property type="project" value="UniProtKB-KW"/>
</dbReference>
<keyword evidence="7" id="KW-0573">Peptidoglycan synthesis</keyword>
<dbReference type="GO" id="GO:0046872">
    <property type="term" value="F:metal ion binding"/>
    <property type="evidence" value="ECO:0007669"/>
    <property type="project" value="UniProtKB-KW"/>
</dbReference>
<feature type="transmembrane region" description="Helical" evidence="7">
    <location>
        <begin position="95"/>
        <end position="116"/>
    </location>
</feature>
<feature type="binding site" evidence="9">
    <location>
        <position position="185"/>
    </location>
    <ligand>
        <name>Mg(2+)</name>
        <dbReference type="ChEBI" id="CHEBI:18420"/>
    </ligand>
</feature>
<feature type="transmembrane region" description="Helical" evidence="7">
    <location>
        <begin position="192"/>
        <end position="211"/>
    </location>
</feature>
<keyword evidence="7" id="KW-0961">Cell wall biogenesis/degradation</keyword>
<proteinExistence type="inferred from homology"/>
<comment type="similarity">
    <text evidence="2 7">Belongs to the glycosyltransferase 4 family. MraY subfamily.</text>
</comment>